<dbReference type="PROSITE" id="PS00913">
    <property type="entry name" value="ADH_IRON_1"/>
    <property type="match status" value="1"/>
</dbReference>
<dbReference type="InterPro" id="IPR001670">
    <property type="entry name" value="ADH_Fe/GldA"/>
</dbReference>
<dbReference type="InterPro" id="IPR056798">
    <property type="entry name" value="ADH_Fe_C"/>
</dbReference>
<keyword evidence="2" id="KW-0560">Oxidoreductase</keyword>
<dbReference type="GO" id="GO:0046872">
    <property type="term" value="F:metal ion binding"/>
    <property type="evidence" value="ECO:0007669"/>
    <property type="project" value="InterPro"/>
</dbReference>
<dbReference type="Gene3D" id="3.40.50.1970">
    <property type="match status" value="1"/>
</dbReference>
<evidence type="ECO:0000313" key="6">
    <source>
        <dbReference type="EMBL" id="RKQ29245.1"/>
    </source>
</evidence>
<organism evidence="6 7">
    <name type="scientific">Oceanobacillus halophilus</name>
    <dbReference type="NCBI Taxonomy" id="930130"/>
    <lineage>
        <taxon>Bacteria</taxon>
        <taxon>Bacillati</taxon>
        <taxon>Bacillota</taxon>
        <taxon>Bacilli</taxon>
        <taxon>Bacillales</taxon>
        <taxon>Bacillaceae</taxon>
        <taxon>Oceanobacillus</taxon>
    </lineage>
</organism>
<gene>
    <name evidence="6" type="ORF">D8M06_17855</name>
</gene>
<dbReference type="FunFam" id="3.40.50.1970:FF:000003">
    <property type="entry name" value="Alcohol dehydrogenase, iron-containing"/>
    <property type="match status" value="1"/>
</dbReference>
<dbReference type="AlphaFoldDB" id="A0A494ZSZ4"/>
<reference evidence="6 7" key="1">
    <citation type="journal article" date="2016" name="Int. J. Syst. Evol. Microbiol.">
        <title>Oceanobacillus halophilus sp. nov., a novel moderately halophilic bacterium from a hypersaline lake.</title>
        <authorList>
            <person name="Amoozegar M.A."/>
            <person name="Bagheri M."/>
            <person name="Makhdoumi A."/>
            <person name="Nikou M.M."/>
            <person name="Fazeli S.A.S."/>
            <person name="Schumann P."/>
            <person name="Sproer C."/>
            <person name="Sanchez-Porro C."/>
            <person name="Ventosa A."/>
        </authorList>
    </citation>
    <scope>NUCLEOTIDE SEQUENCE [LARGE SCALE GENOMIC DNA]</scope>
    <source>
        <strain evidence="6 7">DSM 23996</strain>
    </source>
</reference>
<dbReference type="EMBL" id="RBZP01000025">
    <property type="protein sequence ID" value="RKQ29245.1"/>
    <property type="molecule type" value="Genomic_DNA"/>
</dbReference>
<dbReference type="PANTHER" id="PTHR11496">
    <property type="entry name" value="ALCOHOL DEHYDROGENASE"/>
    <property type="match status" value="1"/>
</dbReference>
<evidence type="ECO:0000256" key="3">
    <source>
        <dbReference type="ARBA" id="ARBA00023027"/>
    </source>
</evidence>
<keyword evidence="7" id="KW-1185">Reference proteome</keyword>
<evidence type="ECO:0000256" key="2">
    <source>
        <dbReference type="ARBA" id="ARBA00023002"/>
    </source>
</evidence>
<dbReference type="Pfam" id="PF25137">
    <property type="entry name" value="ADH_Fe_C"/>
    <property type="match status" value="1"/>
</dbReference>
<dbReference type="SUPFAM" id="SSF56796">
    <property type="entry name" value="Dehydroquinate synthase-like"/>
    <property type="match status" value="1"/>
</dbReference>
<dbReference type="Pfam" id="PF00465">
    <property type="entry name" value="Fe-ADH"/>
    <property type="match status" value="1"/>
</dbReference>
<dbReference type="Gene3D" id="1.20.1090.10">
    <property type="entry name" value="Dehydroquinate synthase-like - alpha domain"/>
    <property type="match status" value="1"/>
</dbReference>
<proteinExistence type="inferred from homology"/>
<dbReference type="OrthoDB" id="9815791at2"/>
<comment type="similarity">
    <text evidence="1">Belongs to the iron-containing alcohol dehydrogenase family.</text>
</comment>
<dbReference type="CDD" id="cd08180">
    <property type="entry name" value="PDD"/>
    <property type="match status" value="1"/>
</dbReference>
<dbReference type="GO" id="GO:0004022">
    <property type="term" value="F:alcohol dehydrogenase (NAD+) activity"/>
    <property type="evidence" value="ECO:0007669"/>
    <property type="project" value="UniProtKB-ARBA"/>
</dbReference>
<feature type="domain" description="Fe-containing alcohol dehydrogenase-like C-terminal" evidence="5">
    <location>
        <begin position="178"/>
        <end position="384"/>
    </location>
</feature>
<dbReference type="InterPro" id="IPR018211">
    <property type="entry name" value="ADH_Fe_CS"/>
</dbReference>
<dbReference type="Proteomes" id="UP000269301">
    <property type="component" value="Unassembled WGS sequence"/>
</dbReference>
<evidence type="ECO:0000259" key="5">
    <source>
        <dbReference type="Pfam" id="PF25137"/>
    </source>
</evidence>
<protein>
    <submittedName>
        <fullName evidence="6">Iron-containing alcohol dehydrogenase</fullName>
    </submittedName>
</protein>
<name>A0A494ZSZ4_9BACI</name>
<dbReference type="FunFam" id="1.20.1090.10:FF:000001">
    <property type="entry name" value="Aldehyde-alcohol dehydrogenase"/>
    <property type="match status" value="1"/>
</dbReference>
<dbReference type="InterPro" id="IPR039697">
    <property type="entry name" value="Alcohol_dehydrogenase_Fe"/>
</dbReference>
<dbReference type="RefSeq" id="WP_121205947.1">
    <property type="nucleotide sequence ID" value="NZ_RBZP01000025.1"/>
</dbReference>
<feature type="domain" description="Alcohol dehydrogenase iron-type/glycerol dehydrogenase GldA" evidence="4">
    <location>
        <begin position="9"/>
        <end position="166"/>
    </location>
</feature>
<evidence type="ECO:0000313" key="7">
    <source>
        <dbReference type="Proteomes" id="UP000269301"/>
    </source>
</evidence>
<sequence length="384" mass="42094">MYNFYVGPEIINGEHTLNYLGNMEDKNILIITDQSMIKLGIISKVEEIIKPKGNAYQIFSDVESDPSLEIVKKGLSVFTKEKPDILLAIGGGSAIDVAKVVLYFSIQIQKQLVEAAFIKKPTFIAIPTTSGSGSEVTSYTVVTDSERKLKIPIKDRLMIPDVAILDESLTESLPPKLTAETGMDVLTHALEAMVSKKATVFTDVLAEKAIHLVFTHLPQAYHYGHDLFARRQLHIASCMAGIAFENASLGINHSLAHAIGAKFHLSHGKSNAILLPYVIAYNAGLTDGSLKHSTAAEKYAEIAKGIGYSGESTEQGVKCLMMEITKLNQTLSIPISLNKMLIDKNIFEKHLPKMAKSAMKDICTRDNPKKACERSLTEILKSAY</sequence>
<evidence type="ECO:0000259" key="4">
    <source>
        <dbReference type="Pfam" id="PF00465"/>
    </source>
</evidence>
<accession>A0A494ZSZ4</accession>
<evidence type="ECO:0000256" key="1">
    <source>
        <dbReference type="ARBA" id="ARBA00007358"/>
    </source>
</evidence>
<dbReference type="PANTHER" id="PTHR11496:SF102">
    <property type="entry name" value="ALCOHOL DEHYDROGENASE 4"/>
    <property type="match status" value="1"/>
</dbReference>
<keyword evidence="3" id="KW-0520">NAD</keyword>
<comment type="caution">
    <text evidence="6">The sequence shown here is derived from an EMBL/GenBank/DDBJ whole genome shotgun (WGS) entry which is preliminary data.</text>
</comment>